<dbReference type="EMBL" id="JACNJH010000093">
    <property type="protein sequence ID" value="MBC8360492.1"/>
    <property type="molecule type" value="Genomic_DNA"/>
</dbReference>
<name>A0A8J6NR61_9BACT</name>
<dbReference type="Pfam" id="PF08338">
    <property type="entry name" value="DUF1731"/>
    <property type="match status" value="1"/>
</dbReference>
<dbReference type="Pfam" id="PF01370">
    <property type="entry name" value="Epimerase"/>
    <property type="match status" value="1"/>
</dbReference>
<reference evidence="4 5" key="1">
    <citation type="submission" date="2020-08" db="EMBL/GenBank/DDBJ databases">
        <title>Bridging the membrane lipid divide: bacteria of the FCB group superphylum have the potential to synthesize archaeal ether lipids.</title>
        <authorList>
            <person name="Villanueva L."/>
            <person name="Von Meijenfeldt F.A.B."/>
            <person name="Westbye A.B."/>
            <person name="Yadav S."/>
            <person name="Hopmans E.C."/>
            <person name="Dutilh B.E."/>
            <person name="Sinninghe Damste J.S."/>
        </authorList>
    </citation>
    <scope>NUCLEOTIDE SEQUENCE [LARGE SCALE GENOMIC DNA]</scope>
    <source>
        <strain evidence="4">NIOZ-UU30</strain>
    </source>
</reference>
<dbReference type="Gene3D" id="3.40.50.720">
    <property type="entry name" value="NAD(P)-binding Rossmann-like Domain"/>
    <property type="match status" value="1"/>
</dbReference>
<dbReference type="InterPro" id="IPR001509">
    <property type="entry name" value="Epimerase_deHydtase"/>
</dbReference>
<dbReference type="SUPFAM" id="SSF51735">
    <property type="entry name" value="NAD(P)-binding Rossmann-fold domains"/>
    <property type="match status" value="1"/>
</dbReference>
<dbReference type="AlphaFoldDB" id="A0A8J6NR61"/>
<dbReference type="Proteomes" id="UP000603434">
    <property type="component" value="Unassembled WGS sequence"/>
</dbReference>
<feature type="domain" description="DUF1731" evidence="3">
    <location>
        <begin position="251"/>
        <end position="297"/>
    </location>
</feature>
<comment type="caution">
    <text evidence="4">The sequence shown here is derived from an EMBL/GenBank/DDBJ whole genome shotgun (WGS) entry which is preliminary data.</text>
</comment>
<gene>
    <name evidence="4" type="ORF">H8E23_03740</name>
</gene>
<dbReference type="NCBIfam" id="TIGR01777">
    <property type="entry name" value="yfcH"/>
    <property type="match status" value="1"/>
</dbReference>
<feature type="domain" description="NAD-dependent epimerase/dehydratase" evidence="2">
    <location>
        <begin position="3"/>
        <end position="216"/>
    </location>
</feature>
<dbReference type="InterPro" id="IPR036291">
    <property type="entry name" value="NAD(P)-bd_dom_sf"/>
</dbReference>
<sequence length="300" mass="33530">MKIFITGGLGFIGRHLSGFFLSQGHRVTAVGTRPSQHLITHDHFRYISADTTRKGTWQDALQDTDAVINLAGKSIFKRWTQSYKQLIYESRILTTRNLVEALPANKGITLCSASGIGFYGNRGNDTLPEDETSGSDFLAGVSRDWEAEAFRAREKGVRVATARFGIVLGQNGGAMEKMVPALRLFVGGPMGDGSQWFPWIHLEDLLWAMKFVVEHEKIDGPVNFCAPQAVRNRDFAKIMGRVLRRPAFMPAPGFMIRLILGEFGTSLLFSQRAVPDKLISYGFRFKYPEVEAAIRQIVEK</sequence>
<dbReference type="PANTHER" id="PTHR11092">
    <property type="entry name" value="SUGAR NUCLEOTIDE EPIMERASE RELATED"/>
    <property type="match status" value="1"/>
</dbReference>
<proteinExistence type="inferred from homology"/>
<comment type="similarity">
    <text evidence="1">Belongs to the NAD(P)-dependent epimerase/dehydratase family. SDR39U1 subfamily.</text>
</comment>
<evidence type="ECO:0000259" key="3">
    <source>
        <dbReference type="Pfam" id="PF08338"/>
    </source>
</evidence>
<protein>
    <submittedName>
        <fullName evidence="4">TIGR01777 family protein</fullName>
    </submittedName>
</protein>
<dbReference type="InterPro" id="IPR010099">
    <property type="entry name" value="SDR39U1"/>
</dbReference>
<dbReference type="PANTHER" id="PTHR11092:SF0">
    <property type="entry name" value="EPIMERASE FAMILY PROTEIN SDR39U1"/>
    <property type="match status" value="1"/>
</dbReference>
<dbReference type="InterPro" id="IPR013549">
    <property type="entry name" value="DUF1731"/>
</dbReference>
<accession>A0A8J6NR61</accession>
<evidence type="ECO:0000313" key="4">
    <source>
        <dbReference type="EMBL" id="MBC8360492.1"/>
    </source>
</evidence>
<evidence type="ECO:0000313" key="5">
    <source>
        <dbReference type="Proteomes" id="UP000603434"/>
    </source>
</evidence>
<evidence type="ECO:0000256" key="1">
    <source>
        <dbReference type="ARBA" id="ARBA00009353"/>
    </source>
</evidence>
<evidence type="ECO:0000259" key="2">
    <source>
        <dbReference type="Pfam" id="PF01370"/>
    </source>
</evidence>
<organism evidence="4 5">
    <name type="scientific">Candidatus Desulfatibia profunda</name>
    <dbReference type="NCBI Taxonomy" id="2841695"/>
    <lineage>
        <taxon>Bacteria</taxon>
        <taxon>Pseudomonadati</taxon>
        <taxon>Thermodesulfobacteriota</taxon>
        <taxon>Desulfobacteria</taxon>
        <taxon>Desulfobacterales</taxon>
        <taxon>Desulfobacterales incertae sedis</taxon>
        <taxon>Candidatus Desulfatibia</taxon>
    </lineage>
</organism>